<protein>
    <submittedName>
        <fullName evidence="4">Lytic murein transglycosylase B</fullName>
    </submittedName>
</protein>
<dbReference type="RefSeq" id="WP_012347104.1">
    <property type="nucleotide sequence ID" value="NC_010524.1"/>
</dbReference>
<dbReference type="KEGG" id="lch:Lcho_2077"/>
<dbReference type="InterPro" id="IPR043426">
    <property type="entry name" value="MltB-like"/>
</dbReference>
<evidence type="ECO:0000256" key="2">
    <source>
        <dbReference type="SAM" id="MobiDB-lite"/>
    </source>
</evidence>
<feature type="active site" evidence="1">
    <location>
        <position position="175"/>
    </location>
</feature>
<evidence type="ECO:0000259" key="3">
    <source>
        <dbReference type="Pfam" id="PF13406"/>
    </source>
</evidence>
<dbReference type="Gene3D" id="1.10.8.350">
    <property type="entry name" value="Bacterial muramidase"/>
    <property type="match status" value="1"/>
</dbReference>
<dbReference type="CAZy" id="GH103">
    <property type="family name" value="Glycoside Hydrolase Family 103"/>
</dbReference>
<organism evidence="4 5">
    <name type="scientific">Leptothrix cholodnii (strain ATCC 51168 / LMG 8142 / SP-6)</name>
    <name type="common">Leptothrix discophora (strain SP-6)</name>
    <dbReference type="NCBI Taxonomy" id="395495"/>
    <lineage>
        <taxon>Bacteria</taxon>
        <taxon>Pseudomonadati</taxon>
        <taxon>Pseudomonadota</taxon>
        <taxon>Betaproteobacteria</taxon>
        <taxon>Burkholderiales</taxon>
        <taxon>Sphaerotilaceae</taxon>
        <taxon>Leptothrix</taxon>
    </lineage>
</organism>
<name>B1Y245_LEPCP</name>
<dbReference type="HOGENOM" id="CLU_035402_1_1_4"/>
<dbReference type="Pfam" id="PF13406">
    <property type="entry name" value="SLT_2"/>
    <property type="match status" value="1"/>
</dbReference>
<evidence type="ECO:0000313" key="5">
    <source>
        <dbReference type="Proteomes" id="UP000001693"/>
    </source>
</evidence>
<reference evidence="4 5" key="1">
    <citation type="submission" date="2008-03" db="EMBL/GenBank/DDBJ databases">
        <title>Complete sequence of Leptothrix cholodnii SP-6.</title>
        <authorList>
            <consortium name="US DOE Joint Genome Institute"/>
            <person name="Copeland A."/>
            <person name="Lucas S."/>
            <person name="Lapidus A."/>
            <person name="Glavina del Rio T."/>
            <person name="Dalin E."/>
            <person name="Tice H."/>
            <person name="Bruce D."/>
            <person name="Goodwin L."/>
            <person name="Pitluck S."/>
            <person name="Chertkov O."/>
            <person name="Brettin T."/>
            <person name="Detter J.C."/>
            <person name="Han C."/>
            <person name="Kuske C.R."/>
            <person name="Schmutz J."/>
            <person name="Larimer F."/>
            <person name="Land M."/>
            <person name="Hauser L."/>
            <person name="Kyrpides N."/>
            <person name="Lykidis A."/>
            <person name="Emerson D."/>
            <person name="Richardson P."/>
        </authorList>
    </citation>
    <scope>NUCLEOTIDE SEQUENCE [LARGE SCALE GENOMIC DNA]</scope>
    <source>
        <strain evidence="5">ATCC 51168 / LMG 8142 / SP-6</strain>
    </source>
</reference>
<dbReference type="Proteomes" id="UP000001693">
    <property type="component" value="Chromosome"/>
</dbReference>
<proteinExistence type="predicted"/>
<dbReference type="PANTHER" id="PTHR30163">
    <property type="entry name" value="MEMBRANE-BOUND LYTIC MUREIN TRANSGLYCOSYLASE B"/>
    <property type="match status" value="1"/>
</dbReference>
<evidence type="ECO:0000313" key="4">
    <source>
        <dbReference type="EMBL" id="ACB34344.1"/>
    </source>
</evidence>
<dbReference type="SUPFAM" id="SSF53955">
    <property type="entry name" value="Lysozyme-like"/>
    <property type="match status" value="1"/>
</dbReference>
<gene>
    <name evidence="4" type="ordered locus">Lcho_2077</name>
</gene>
<evidence type="ECO:0000256" key="1">
    <source>
        <dbReference type="PIRSR" id="PIRSR611757-1"/>
    </source>
</evidence>
<dbReference type="InterPro" id="IPR031304">
    <property type="entry name" value="SLT_2"/>
</dbReference>
<dbReference type="AlphaFoldDB" id="B1Y245"/>
<sequence precursor="true">MFLPIRPEPVRSHMRLAESPTWPIPGRRAIRAAFIAFLIAAVSGALLAGPAEANTRPHKSRRTAVKPQPVTPPYGLRDDVQDYIRQVTQAHPDWPADWVATTIGQARHLPQVTRLIMPPPTGTAKNWAAYRARFVEPQRITAGMAFWSQHADALARAEATYGVPAAVIVGIVGVETYYGRHTGRLRTVDALASLAFDFPSGRSDRSAFFRSELTALLELALRDGLDLGTLRGSYAGALGWPQFMPSSWLRHAVDFDGDGRIALHDSPVDAIGSIGRFLAAHGWQRGLAVAYGVSPPDDEAALATLLAPDIRPSFSAAQMGQLGAALDEDALVHPGPLALVQLHNGAEAPSYVAGTENFWSLTRYNWSSYYAMAVIELGQAVAAQRPASPR</sequence>
<dbReference type="STRING" id="395495.Lcho_2077"/>
<dbReference type="InterPro" id="IPR011757">
    <property type="entry name" value="Lytic_transglycosylase_MltB"/>
</dbReference>
<feature type="region of interest" description="Disordered" evidence="2">
    <location>
        <begin position="52"/>
        <end position="72"/>
    </location>
</feature>
<dbReference type="eggNOG" id="COG2951">
    <property type="taxonomic scope" value="Bacteria"/>
</dbReference>
<dbReference type="InterPro" id="IPR023346">
    <property type="entry name" value="Lysozyme-like_dom_sf"/>
</dbReference>
<feature type="domain" description="Transglycosylase SLT" evidence="3">
    <location>
        <begin position="93"/>
        <end position="379"/>
    </location>
</feature>
<dbReference type="EMBL" id="CP001013">
    <property type="protein sequence ID" value="ACB34344.1"/>
    <property type="molecule type" value="Genomic_DNA"/>
</dbReference>
<dbReference type="GO" id="GO:0008933">
    <property type="term" value="F:peptidoglycan lytic transglycosylase activity"/>
    <property type="evidence" value="ECO:0007669"/>
    <property type="project" value="TreeGrafter"/>
</dbReference>
<dbReference type="Gene3D" id="1.10.530.10">
    <property type="match status" value="1"/>
</dbReference>
<accession>B1Y245</accession>
<dbReference type="PANTHER" id="PTHR30163:SF9">
    <property type="entry name" value="MEMBRANE-BOUND LYTIC MUREIN TRANSGLYCOSYLASE B"/>
    <property type="match status" value="1"/>
</dbReference>
<dbReference type="NCBIfam" id="TIGR02282">
    <property type="entry name" value="MltB"/>
    <property type="match status" value="1"/>
</dbReference>
<keyword evidence="5" id="KW-1185">Reference proteome</keyword>
<dbReference type="CDD" id="cd13399">
    <property type="entry name" value="Slt35-like"/>
    <property type="match status" value="1"/>
</dbReference>
<dbReference type="GO" id="GO:0009253">
    <property type="term" value="P:peptidoglycan catabolic process"/>
    <property type="evidence" value="ECO:0007669"/>
    <property type="project" value="TreeGrafter"/>
</dbReference>